<sequence>MDLGHERTAADKEPTGKKWLRETIFLLYRAEAGGEEAAAATTAAAATVALFSAKVANMPTPQASREQRPVGCGTDRTLSPPPTATCPRRSPPGPIYIDKSFSRT</sequence>
<name>A0A834IP95_RHYFE</name>
<organism evidence="2 3">
    <name type="scientific">Rhynchophorus ferrugineus</name>
    <name type="common">Red palm weevil</name>
    <name type="synonym">Curculio ferrugineus</name>
    <dbReference type="NCBI Taxonomy" id="354439"/>
    <lineage>
        <taxon>Eukaryota</taxon>
        <taxon>Metazoa</taxon>
        <taxon>Ecdysozoa</taxon>
        <taxon>Arthropoda</taxon>
        <taxon>Hexapoda</taxon>
        <taxon>Insecta</taxon>
        <taxon>Pterygota</taxon>
        <taxon>Neoptera</taxon>
        <taxon>Endopterygota</taxon>
        <taxon>Coleoptera</taxon>
        <taxon>Polyphaga</taxon>
        <taxon>Cucujiformia</taxon>
        <taxon>Curculionidae</taxon>
        <taxon>Dryophthorinae</taxon>
        <taxon>Rhynchophorus</taxon>
    </lineage>
</organism>
<dbReference type="AlphaFoldDB" id="A0A834IP95"/>
<proteinExistence type="predicted"/>
<gene>
    <name evidence="2" type="ORF">GWI33_021843</name>
</gene>
<reference evidence="2" key="1">
    <citation type="submission" date="2020-08" db="EMBL/GenBank/DDBJ databases">
        <title>Genome sequencing and assembly of the red palm weevil Rhynchophorus ferrugineus.</title>
        <authorList>
            <person name="Dias G.B."/>
            <person name="Bergman C.M."/>
            <person name="Manee M."/>
        </authorList>
    </citation>
    <scope>NUCLEOTIDE SEQUENCE</scope>
    <source>
        <strain evidence="2">AA-2017</strain>
        <tissue evidence="2">Whole larva</tissue>
    </source>
</reference>
<evidence type="ECO:0000313" key="2">
    <source>
        <dbReference type="EMBL" id="KAF7284657.1"/>
    </source>
</evidence>
<protein>
    <submittedName>
        <fullName evidence="2">Uncharacterized protein</fullName>
    </submittedName>
</protein>
<dbReference type="Proteomes" id="UP000625711">
    <property type="component" value="Unassembled WGS sequence"/>
</dbReference>
<accession>A0A834IP95</accession>
<feature type="region of interest" description="Disordered" evidence="1">
    <location>
        <begin position="58"/>
        <end position="104"/>
    </location>
</feature>
<comment type="caution">
    <text evidence="2">The sequence shown here is derived from an EMBL/GenBank/DDBJ whole genome shotgun (WGS) entry which is preliminary data.</text>
</comment>
<evidence type="ECO:0000313" key="3">
    <source>
        <dbReference type="Proteomes" id="UP000625711"/>
    </source>
</evidence>
<keyword evidence="3" id="KW-1185">Reference proteome</keyword>
<dbReference type="EMBL" id="JAACXV010000073">
    <property type="protein sequence ID" value="KAF7284657.1"/>
    <property type="molecule type" value="Genomic_DNA"/>
</dbReference>
<evidence type="ECO:0000256" key="1">
    <source>
        <dbReference type="SAM" id="MobiDB-lite"/>
    </source>
</evidence>
<feature type="compositionally biased region" description="Pro residues" evidence="1">
    <location>
        <begin position="79"/>
        <end position="94"/>
    </location>
</feature>